<dbReference type="EMBL" id="BONH01000002">
    <property type="protein sequence ID" value="GIF96007.1"/>
    <property type="molecule type" value="Genomic_DNA"/>
</dbReference>
<accession>A0A8J3KAI3</accession>
<dbReference type="Proteomes" id="UP000659904">
    <property type="component" value="Unassembled WGS sequence"/>
</dbReference>
<gene>
    <name evidence="1" type="ORF">Cci01nite_11010</name>
</gene>
<reference evidence="1 2" key="1">
    <citation type="submission" date="2021-01" db="EMBL/GenBank/DDBJ databases">
        <title>Whole genome shotgun sequence of Catellatospora citrea NBRC 14495.</title>
        <authorList>
            <person name="Komaki H."/>
            <person name="Tamura T."/>
        </authorList>
    </citation>
    <scope>NUCLEOTIDE SEQUENCE [LARGE SCALE GENOMIC DNA]</scope>
    <source>
        <strain evidence="1 2">NBRC 14495</strain>
    </source>
</reference>
<name>A0A8J3KAI3_9ACTN</name>
<evidence type="ECO:0000313" key="1">
    <source>
        <dbReference type="EMBL" id="GIF96007.1"/>
    </source>
</evidence>
<protein>
    <submittedName>
        <fullName evidence="1">Uncharacterized protein</fullName>
    </submittedName>
</protein>
<evidence type="ECO:0000313" key="2">
    <source>
        <dbReference type="Proteomes" id="UP000659904"/>
    </source>
</evidence>
<dbReference type="RefSeq" id="WP_120320910.1">
    <property type="nucleotide sequence ID" value="NZ_BONH01000002.1"/>
</dbReference>
<sequence length="219" mass="23289">MRSTLELLPAAAACEPVARLDRSRLADAFELACLVRATSLTPDGGVRVGHPRRPATPAGTVEFSAEHAARRMGQLMRALDLPYAHETAEAGLRRRYLLHRVSVPGEHRAEYLEISGGAWRQGRAAVLSTAPVGGSAPAHAERLRLAGAAWRGVLLAAGRHMRKHILGVRVTDQDLATILVRGAHLLGAQATLSRQAGSLLVSVPALSAHRVLHGAGILH</sequence>
<keyword evidence="2" id="KW-1185">Reference proteome</keyword>
<dbReference type="AlphaFoldDB" id="A0A8J3KAI3"/>
<proteinExistence type="predicted"/>
<organism evidence="1 2">
    <name type="scientific">Catellatospora citrea</name>
    <dbReference type="NCBI Taxonomy" id="53366"/>
    <lineage>
        <taxon>Bacteria</taxon>
        <taxon>Bacillati</taxon>
        <taxon>Actinomycetota</taxon>
        <taxon>Actinomycetes</taxon>
        <taxon>Micromonosporales</taxon>
        <taxon>Micromonosporaceae</taxon>
        <taxon>Catellatospora</taxon>
    </lineage>
</organism>
<comment type="caution">
    <text evidence="1">The sequence shown here is derived from an EMBL/GenBank/DDBJ whole genome shotgun (WGS) entry which is preliminary data.</text>
</comment>